<protein>
    <submittedName>
        <fullName evidence="1">Uncharacterized protein</fullName>
    </submittedName>
</protein>
<organism evidence="1 2">
    <name type="scientific">Datura stramonium</name>
    <name type="common">Jimsonweed</name>
    <name type="synonym">Common thornapple</name>
    <dbReference type="NCBI Taxonomy" id="4076"/>
    <lineage>
        <taxon>Eukaryota</taxon>
        <taxon>Viridiplantae</taxon>
        <taxon>Streptophyta</taxon>
        <taxon>Embryophyta</taxon>
        <taxon>Tracheophyta</taxon>
        <taxon>Spermatophyta</taxon>
        <taxon>Magnoliopsida</taxon>
        <taxon>eudicotyledons</taxon>
        <taxon>Gunneridae</taxon>
        <taxon>Pentapetalae</taxon>
        <taxon>asterids</taxon>
        <taxon>lamiids</taxon>
        <taxon>Solanales</taxon>
        <taxon>Solanaceae</taxon>
        <taxon>Solanoideae</taxon>
        <taxon>Datureae</taxon>
        <taxon>Datura</taxon>
    </lineage>
</organism>
<comment type="caution">
    <text evidence="1">The sequence shown here is derived from an EMBL/GenBank/DDBJ whole genome shotgun (WGS) entry which is preliminary data.</text>
</comment>
<name>A0ABS8SQ10_DATST</name>
<evidence type="ECO:0000313" key="1">
    <source>
        <dbReference type="EMBL" id="MCD7461090.1"/>
    </source>
</evidence>
<dbReference type="EMBL" id="JACEIK010000698">
    <property type="protein sequence ID" value="MCD7461090.1"/>
    <property type="molecule type" value="Genomic_DNA"/>
</dbReference>
<keyword evidence="2" id="KW-1185">Reference proteome</keyword>
<proteinExistence type="predicted"/>
<evidence type="ECO:0000313" key="2">
    <source>
        <dbReference type="Proteomes" id="UP000823775"/>
    </source>
</evidence>
<dbReference type="Proteomes" id="UP000823775">
    <property type="component" value="Unassembled WGS sequence"/>
</dbReference>
<sequence length="107" mass="11907">MQGSFLTQRTGPVGLRDSWIFVAFAIAKQHSLWQFSGQLASLQHLREHHLVARSRRPSPLTCVEPGTHNPEGNATRILGKSVCLPSSKLVFDLTQTSRDANQYANHT</sequence>
<reference evidence="1 2" key="1">
    <citation type="journal article" date="2021" name="BMC Genomics">
        <title>Datura genome reveals duplications of psychoactive alkaloid biosynthetic genes and high mutation rate following tissue culture.</title>
        <authorList>
            <person name="Rajewski A."/>
            <person name="Carter-House D."/>
            <person name="Stajich J."/>
            <person name="Litt A."/>
        </authorList>
    </citation>
    <scope>NUCLEOTIDE SEQUENCE [LARGE SCALE GENOMIC DNA]</scope>
    <source>
        <strain evidence="1">AR-01</strain>
    </source>
</reference>
<gene>
    <name evidence="1" type="ORF">HAX54_045150</name>
</gene>
<accession>A0ABS8SQ10</accession>